<dbReference type="Proteomes" id="UP000323506">
    <property type="component" value="Chromosome A05"/>
</dbReference>
<evidence type="ECO:0000313" key="2">
    <source>
        <dbReference type="Proteomes" id="UP000323506"/>
    </source>
</evidence>
<proteinExistence type="predicted"/>
<dbReference type="EMBL" id="CM017692">
    <property type="protein sequence ID" value="TYH18814.1"/>
    <property type="molecule type" value="Genomic_DNA"/>
</dbReference>
<accession>A0A5D2GL03</accession>
<organism evidence="1 2">
    <name type="scientific">Gossypium darwinii</name>
    <name type="common">Darwin's cotton</name>
    <name type="synonym">Gossypium barbadense var. darwinii</name>
    <dbReference type="NCBI Taxonomy" id="34276"/>
    <lineage>
        <taxon>Eukaryota</taxon>
        <taxon>Viridiplantae</taxon>
        <taxon>Streptophyta</taxon>
        <taxon>Embryophyta</taxon>
        <taxon>Tracheophyta</taxon>
        <taxon>Spermatophyta</taxon>
        <taxon>Magnoliopsida</taxon>
        <taxon>eudicotyledons</taxon>
        <taxon>Gunneridae</taxon>
        <taxon>Pentapetalae</taxon>
        <taxon>rosids</taxon>
        <taxon>malvids</taxon>
        <taxon>Malvales</taxon>
        <taxon>Malvaceae</taxon>
        <taxon>Malvoideae</taxon>
        <taxon>Gossypium</taxon>
    </lineage>
</organism>
<name>A0A5D2GL03_GOSDA</name>
<protein>
    <submittedName>
        <fullName evidence="1">Uncharacterized protein</fullName>
    </submittedName>
</protein>
<sequence length="66" mass="7821">MAICHFHKQQIKSLMLGFNFETPSNHHQTWWPTMHRRDAIRGQRYAPRGEAVCGDVLTQSVKQWRT</sequence>
<evidence type="ECO:0000313" key="1">
    <source>
        <dbReference type="EMBL" id="TYH18814.1"/>
    </source>
</evidence>
<reference evidence="1 2" key="1">
    <citation type="submission" date="2019-06" db="EMBL/GenBank/DDBJ databases">
        <title>WGS assembly of Gossypium darwinii.</title>
        <authorList>
            <person name="Chen Z.J."/>
            <person name="Sreedasyam A."/>
            <person name="Ando A."/>
            <person name="Song Q."/>
            <person name="De L."/>
            <person name="Hulse-Kemp A."/>
            <person name="Ding M."/>
            <person name="Ye W."/>
            <person name="Kirkbride R."/>
            <person name="Jenkins J."/>
            <person name="Plott C."/>
            <person name="Lovell J."/>
            <person name="Lin Y.-M."/>
            <person name="Vaughn R."/>
            <person name="Liu B."/>
            <person name="Li W."/>
            <person name="Simpson S."/>
            <person name="Scheffler B."/>
            <person name="Saski C."/>
            <person name="Grover C."/>
            <person name="Hu G."/>
            <person name="Conover J."/>
            <person name="Carlson J."/>
            <person name="Shu S."/>
            <person name="Boston L."/>
            <person name="Williams M."/>
            <person name="Peterson D."/>
            <person name="Mcgee K."/>
            <person name="Jones D."/>
            <person name="Wendel J."/>
            <person name="Stelly D."/>
            <person name="Grimwood J."/>
            <person name="Schmutz J."/>
        </authorList>
    </citation>
    <scope>NUCLEOTIDE SEQUENCE [LARGE SCALE GENOMIC DNA]</scope>
    <source>
        <strain evidence="1">1808015.09</strain>
    </source>
</reference>
<gene>
    <name evidence="1" type="ORF">ES288_A05G303400v1</name>
</gene>
<dbReference type="AlphaFoldDB" id="A0A5D2GL03"/>
<keyword evidence="2" id="KW-1185">Reference proteome</keyword>